<dbReference type="PROSITE" id="PS51257">
    <property type="entry name" value="PROKAR_LIPOPROTEIN"/>
    <property type="match status" value="1"/>
</dbReference>
<accession>A0A3M7KT69</accession>
<feature type="domain" description="Rhamnogalacturonase A/B/Epimerase-like pectate lyase" evidence="3">
    <location>
        <begin position="725"/>
        <end position="778"/>
    </location>
</feature>
<name>A0A3M7KT69_AUXPR</name>
<feature type="region of interest" description="Disordered" evidence="1">
    <location>
        <begin position="635"/>
        <end position="697"/>
    </location>
</feature>
<dbReference type="InterPro" id="IPR012334">
    <property type="entry name" value="Pectin_lyas_fold"/>
</dbReference>
<reference evidence="5" key="1">
    <citation type="journal article" date="2018" name="Algal Res.">
        <title>Characterization of plant carbon substrate utilization by Auxenochlorella protothecoides.</title>
        <authorList>
            <person name="Vogler B.W."/>
            <person name="Starkenburg S.R."/>
            <person name="Sudasinghe N."/>
            <person name="Schambach J.Y."/>
            <person name="Rollin J.A."/>
            <person name="Pattathil S."/>
            <person name="Barry A.N."/>
        </authorList>
    </citation>
    <scope>NUCLEOTIDE SEQUENCE [LARGE SCALE GENOMIC DNA]</scope>
    <source>
        <strain evidence="5">UTEX 25</strain>
    </source>
</reference>
<feature type="signal peptide" evidence="2">
    <location>
        <begin position="1"/>
        <end position="19"/>
    </location>
</feature>
<dbReference type="InterPro" id="IPR011050">
    <property type="entry name" value="Pectin_lyase_fold/virulence"/>
</dbReference>
<feature type="non-terminal residue" evidence="4">
    <location>
        <position position="1219"/>
    </location>
</feature>
<dbReference type="Proteomes" id="UP000279271">
    <property type="component" value="Unassembled WGS sequence"/>
</dbReference>
<dbReference type="EMBL" id="QOKY01000197">
    <property type="protein sequence ID" value="RMZ53547.1"/>
    <property type="molecule type" value="Genomic_DNA"/>
</dbReference>
<dbReference type="Pfam" id="PF12708">
    <property type="entry name" value="Pect-lyase_RHGA_epim"/>
    <property type="match status" value="1"/>
</dbReference>
<feature type="chain" id="PRO_5017967319" description="Rhamnogalacturonase A/B/Epimerase-like pectate lyase domain-containing protein" evidence="2">
    <location>
        <begin position="20"/>
        <end position="1219"/>
    </location>
</feature>
<feature type="region of interest" description="Disordered" evidence="1">
    <location>
        <begin position="574"/>
        <end position="594"/>
    </location>
</feature>
<evidence type="ECO:0000313" key="4">
    <source>
        <dbReference type="EMBL" id="RMZ53547.1"/>
    </source>
</evidence>
<feature type="non-terminal residue" evidence="4">
    <location>
        <position position="1"/>
    </location>
</feature>
<evidence type="ECO:0000256" key="1">
    <source>
        <dbReference type="SAM" id="MobiDB-lite"/>
    </source>
</evidence>
<protein>
    <recommendedName>
        <fullName evidence="3">Rhamnogalacturonase A/B/Epimerase-like pectate lyase domain-containing protein</fullName>
    </recommendedName>
</protein>
<dbReference type="InterPro" id="IPR024535">
    <property type="entry name" value="RHGA/B-epi-like_pectate_lyase"/>
</dbReference>
<sequence>MSLQRGVLLLLALSACVAAQSCSDISAISNGAKADGKTNDAAVFAAMNSKSSIGLIYMPKGTYLIGTSITISKPILADYGAIFKLSSGVTLSISNQPEHSIDTFFSGSGRVDFLAGTVRAFPEWWGAVGDGTTDDAAAIQAAYRAVSVGQSAMLYFSSKTYAIGSELVFGITATIMSETGARLKAVGAATRGVRFTEGGATFKMVLPHLTGFSSYCLNLAGTDLAALQLQTLSNCGDAIRLTVTPGSDINNCLDNTIWFTSITNSLVGIAFRAASSCAGPSCVIQGNQFIGNTISGGPASIPVSAIGMFYGGSSSSTPAWDSNQWNIGTISPQASNTRYAVVRAEPLSNRAVVRIGSIGALANGASIFAGEHNIGQYTLGLASALKEGGLGLVGQLNLLELSGQLTPASTSTVIRAMTSSNTKAKFNGGKALVGNFFSLKAIPATDWATGTTQTFYIYHQLATKYLYQVKCSAPVLKATGLPALSCTQVQDNSATGTNVKYEVALTLINMSGATVKASGPGHLNSSMGLRALSLYLLATAGLVAGYIPLQQDGIASANPTREAYLADLAAIRASTSPPSPPRAPSSSINDTDTGPVLSYTMNQISRIVAVDILQATMSDTLRALESMPKATAGVTAASMEDAAPSQSISGEGLSMPDETLAPSSAAASPPQPRSPPPPEYVAASPPPPPTTYTPLGRATLSQLPAGLVPRVKTLAGVGKGCPGTRSARIYGARGDGTTDDSAALLATAAAQSYVYLPVGTYLVAKSITLTKPILAGSGTSIKVGPGVTLTLTAQVYRAPIVGDPFFTGAGAVKFAAKRQIYPDWFIQGGESDWVGLQRAGDSCTTTCTLLLHRIFYLSRQWYVNYQNEVFGTRLSMIIALNNYGRGVMFRPGEYTRPFVVPSVRHFTGFCVKVQGGVRGLNLQISTVSYCQEGISFDTTTTTPKTISNVVVGHVAAAQSNQHSVTFRAASSSDTFSNVNVNINFVLTSGLTYPSLTASGLGFFGVPGTLSSTTVTFQAYDPAQFLTVTQASTVNNYASAAVQGVRFSVDTWLGGLVTPGNMITGAYRGLNAMLNVAGGMAPEVFFSMTGDAATSISIGTVGSAGVVSNFLTSPTSLSTFNNGEALIQKLDWLRFPITSSWAPGAIRTVYYYSEFAGTGITGAKLSCEYGRWYNPGIVCVGFSVKSNPKMMVAVQLRNAGATTIPGTAGIVFFVGVQTGP</sequence>
<organism evidence="4 5">
    <name type="scientific">Auxenochlorella protothecoides</name>
    <name type="common">Green microalga</name>
    <name type="synonym">Chlorella protothecoides</name>
    <dbReference type="NCBI Taxonomy" id="3075"/>
    <lineage>
        <taxon>Eukaryota</taxon>
        <taxon>Viridiplantae</taxon>
        <taxon>Chlorophyta</taxon>
        <taxon>core chlorophytes</taxon>
        <taxon>Trebouxiophyceae</taxon>
        <taxon>Chlorellales</taxon>
        <taxon>Chlorellaceae</taxon>
        <taxon>Auxenochlorella</taxon>
    </lineage>
</organism>
<evidence type="ECO:0000313" key="5">
    <source>
        <dbReference type="Proteomes" id="UP000279271"/>
    </source>
</evidence>
<gene>
    <name evidence="4" type="ORF">APUTEX25_003369</name>
</gene>
<evidence type="ECO:0000256" key="2">
    <source>
        <dbReference type="SAM" id="SignalP"/>
    </source>
</evidence>
<dbReference type="AlphaFoldDB" id="A0A3M7KT69"/>
<dbReference type="SUPFAM" id="SSF51126">
    <property type="entry name" value="Pectin lyase-like"/>
    <property type="match status" value="3"/>
</dbReference>
<comment type="caution">
    <text evidence="4">The sequence shown here is derived from an EMBL/GenBank/DDBJ whole genome shotgun (WGS) entry which is preliminary data.</text>
</comment>
<proteinExistence type="predicted"/>
<keyword evidence="2" id="KW-0732">Signal</keyword>
<dbReference type="Gene3D" id="2.160.20.10">
    <property type="entry name" value="Single-stranded right-handed beta-helix, Pectin lyase-like"/>
    <property type="match status" value="3"/>
</dbReference>
<evidence type="ECO:0000259" key="3">
    <source>
        <dbReference type="Pfam" id="PF12708"/>
    </source>
</evidence>
<feature type="compositionally biased region" description="Pro residues" evidence="1">
    <location>
        <begin position="669"/>
        <end position="691"/>
    </location>
</feature>